<keyword evidence="1" id="KW-0812">Transmembrane</keyword>
<dbReference type="InterPro" id="IPR019251">
    <property type="entry name" value="DUF2231_TM"/>
</dbReference>
<feature type="transmembrane region" description="Helical" evidence="1">
    <location>
        <begin position="36"/>
        <end position="54"/>
    </location>
</feature>
<feature type="transmembrane region" description="Helical" evidence="1">
    <location>
        <begin position="80"/>
        <end position="97"/>
    </location>
</feature>
<feature type="domain" description="DUF2231" evidence="2">
    <location>
        <begin position="3"/>
        <end position="150"/>
    </location>
</feature>
<gene>
    <name evidence="3" type="ORF">MUG84_07415</name>
</gene>
<dbReference type="RefSeq" id="WP_244722678.1">
    <property type="nucleotide sequence ID" value="NZ_JALIRP010000002.1"/>
</dbReference>
<feature type="transmembrane region" description="Helical" evidence="1">
    <location>
        <begin position="117"/>
        <end position="139"/>
    </location>
</feature>
<dbReference type="Proteomes" id="UP001139347">
    <property type="component" value="Unassembled WGS sequence"/>
</dbReference>
<comment type="caution">
    <text evidence="3">The sequence shown here is derived from an EMBL/GenBank/DDBJ whole genome shotgun (WGS) entry which is preliminary data.</text>
</comment>
<evidence type="ECO:0000259" key="2">
    <source>
        <dbReference type="Pfam" id="PF09990"/>
    </source>
</evidence>
<evidence type="ECO:0000313" key="4">
    <source>
        <dbReference type="Proteomes" id="UP001139347"/>
    </source>
</evidence>
<evidence type="ECO:0000313" key="3">
    <source>
        <dbReference type="EMBL" id="MCJ8011577.1"/>
    </source>
</evidence>
<keyword evidence="4" id="KW-1185">Reference proteome</keyword>
<dbReference type="Pfam" id="PF09990">
    <property type="entry name" value="DUF2231"/>
    <property type="match status" value="1"/>
</dbReference>
<dbReference type="AlphaFoldDB" id="A0A9X1WLP1"/>
<sequence length="161" mass="17831">MSTPLHPLIVHFPIALLFVGAIVQIIALWRPKIWDTIANFTLITGLITGVIAYMTGDGGERFARQVFGTSESAIHRHENFAFFTLIVFGLLIAIKLYRMFPLIPQLKKYAKYSLSKVFIPLMLVLSLAGGTLIFLTGHYGGELVYQSGNKTVNSSTAKNND</sequence>
<accession>A0A9X1WLP1</accession>
<keyword evidence="1" id="KW-1133">Transmembrane helix</keyword>
<protein>
    <recommendedName>
        <fullName evidence="2">DUF2231 domain-containing protein</fullName>
    </recommendedName>
</protein>
<proteinExistence type="predicted"/>
<evidence type="ECO:0000256" key="1">
    <source>
        <dbReference type="SAM" id="Phobius"/>
    </source>
</evidence>
<organism evidence="3 4">
    <name type="scientific">Paenibacillus mangrovi</name>
    <dbReference type="NCBI Taxonomy" id="2931978"/>
    <lineage>
        <taxon>Bacteria</taxon>
        <taxon>Bacillati</taxon>
        <taxon>Bacillota</taxon>
        <taxon>Bacilli</taxon>
        <taxon>Bacillales</taxon>
        <taxon>Paenibacillaceae</taxon>
        <taxon>Paenibacillus</taxon>
    </lineage>
</organism>
<keyword evidence="1" id="KW-0472">Membrane</keyword>
<reference evidence="3" key="1">
    <citation type="submission" date="2022-04" db="EMBL/GenBank/DDBJ databases">
        <title>Paenibacillus mangrovi sp. nov., a novel endophytic bacterium isolated from bark of Kandelia candel.</title>
        <authorList>
            <person name="Tuo L."/>
        </authorList>
    </citation>
    <scope>NUCLEOTIDE SEQUENCE</scope>
    <source>
        <strain evidence="3">KQZ6P-2</strain>
    </source>
</reference>
<dbReference type="EMBL" id="JALIRP010000002">
    <property type="protein sequence ID" value="MCJ8011577.1"/>
    <property type="molecule type" value="Genomic_DNA"/>
</dbReference>
<name>A0A9X1WLP1_9BACL</name>
<feature type="transmembrane region" description="Helical" evidence="1">
    <location>
        <begin position="6"/>
        <end position="29"/>
    </location>
</feature>